<reference evidence="2" key="1">
    <citation type="submission" date="2014-11" db="EMBL/GenBank/DDBJ databases">
        <authorList>
            <person name="Amaro Gonzalez C."/>
        </authorList>
    </citation>
    <scope>NUCLEOTIDE SEQUENCE</scope>
</reference>
<evidence type="ECO:0000313" key="2">
    <source>
        <dbReference type="EMBL" id="JAI07584.1"/>
    </source>
</evidence>
<dbReference type="EMBL" id="GBXM01000994">
    <property type="protein sequence ID" value="JAI07584.1"/>
    <property type="molecule type" value="Transcribed_RNA"/>
</dbReference>
<evidence type="ECO:0000256" key="1">
    <source>
        <dbReference type="SAM" id="MobiDB-lite"/>
    </source>
</evidence>
<dbReference type="AlphaFoldDB" id="A0A0E9Y0V6"/>
<sequence>MSPGQSARPRRRDPARDAGPGGGFPEGPGEPVRNQRLQHCLV</sequence>
<name>A0A0E9Y0V6_ANGAN</name>
<feature type="region of interest" description="Disordered" evidence="1">
    <location>
        <begin position="1"/>
        <end position="42"/>
    </location>
</feature>
<organism evidence="2">
    <name type="scientific">Anguilla anguilla</name>
    <name type="common">European freshwater eel</name>
    <name type="synonym">Muraena anguilla</name>
    <dbReference type="NCBI Taxonomy" id="7936"/>
    <lineage>
        <taxon>Eukaryota</taxon>
        <taxon>Metazoa</taxon>
        <taxon>Chordata</taxon>
        <taxon>Craniata</taxon>
        <taxon>Vertebrata</taxon>
        <taxon>Euteleostomi</taxon>
        <taxon>Actinopterygii</taxon>
        <taxon>Neopterygii</taxon>
        <taxon>Teleostei</taxon>
        <taxon>Anguilliformes</taxon>
        <taxon>Anguillidae</taxon>
        <taxon>Anguilla</taxon>
    </lineage>
</organism>
<proteinExistence type="predicted"/>
<reference evidence="2" key="2">
    <citation type="journal article" date="2015" name="Fish Shellfish Immunol.">
        <title>Early steps in the European eel (Anguilla anguilla)-Vibrio vulnificus interaction in the gills: Role of the RtxA13 toxin.</title>
        <authorList>
            <person name="Callol A."/>
            <person name="Pajuelo D."/>
            <person name="Ebbesson L."/>
            <person name="Teles M."/>
            <person name="MacKenzie S."/>
            <person name="Amaro C."/>
        </authorList>
    </citation>
    <scope>NUCLEOTIDE SEQUENCE</scope>
</reference>
<protein>
    <submittedName>
        <fullName evidence="2">Uncharacterized protein</fullName>
    </submittedName>
</protein>
<accession>A0A0E9Y0V6</accession>